<sequence length="240" mass="25235">MELHDNVAVVTGASSGIGQAIARELSAAGVRLVVTARRAQRLVELQDSLGGPCACLAAAVEDPATPQALLDLARERFGRVDILINNAGMVVSGPVDRIDLDELAQMTRVNFDAVVRASYVFARALKAQGSGAIINVSSVGAYLSSSSMGAYSGLKQALEIFTTSLRLELKGTGVRVGTIAPGTTETEIFERMRSQGMGVRADQTPPLAPQDVARAVRFMLEQPAHANVARMLLVSASESA</sequence>
<dbReference type="InterPro" id="IPR057326">
    <property type="entry name" value="KR_dom"/>
</dbReference>
<dbReference type="Pfam" id="PF00106">
    <property type="entry name" value="adh_short"/>
    <property type="match status" value="1"/>
</dbReference>
<dbReference type="Proteomes" id="UP001293718">
    <property type="component" value="Unassembled WGS sequence"/>
</dbReference>
<feature type="domain" description="Ketoreductase" evidence="4">
    <location>
        <begin position="6"/>
        <end position="182"/>
    </location>
</feature>
<evidence type="ECO:0000256" key="2">
    <source>
        <dbReference type="ARBA" id="ARBA00023002"/>
    </source>
</evidence>
<organism evidence="5 6">
    <name type="scientific">Azohydromonas lata</name>
    <dbReference type="NCBI Taxonomy" id="45677"/>
    <lineage>
        <taxon>Bacteria</taxon>
        <taxon>Pseudomonadati</taxon>
        <taxon>Pseudomonadota</taxon>
        <taxon>Betaproteobacteria</taxon>
        <taxon>Burkholderiales</taxon>
        <taxon>Sphaerotilaceae</taxon>
        <taxon>Azohydromonas</taxon>
    </lineage>
</organism>
<dbReference type="PANTHER" id="PTHR42901">
    <property type="entry name" value="ALCOHOL DEHYDROGENASE"/>
    <property type="match status" value="1"/>
</dbReference>
<name>A0ABU5I7M0_9BURK</name>
<keyword evidence="5" id="KW-0614">Plasmid</keyword>
<keyword evidence="6" id="KW-1185">Reference proteome</keyword>
<dbReference type="SMART" id="SM00822">
    <property type="entry name" value="PKS_KR"/>
    <property type="match status" value="1"/>
</dbReference>
<geneLocation type="plasmid" evidence="5">
    <name>unnamed</name>
</geneLocation>
<evidence type="ECO:0000256" key="1">
    <source>
        <dbReference type="ARBA" id="ARBA00006484"/>
    </source>
</evidence>
<dbReference type="InterPro" id="IPR036291">
    <property type="entry name" value="NAD(P)-bd_dom_sf"/>
</dbReference>
<comment type="caution">
    <text evidence="5">The sequence shown here is derived from an EMBL/GenBank/DDBJ whole genome shotgun (WGS) entry which is preliminary data.</text>
</comment>
<protein>
    <submittedName>
        <fullName evidence="5">SDR family oxidoreductase</fullName>
        <ecNumber evidence="5">1.-.-.-</ecNumber>
    </submittedName>
</protein>
<dbReference type="CDD" id="cd05233">
    <property type="entry name" value="SDR_c"/>
    <property type="match status" value="1"/>
</dbReference>
<accession>A0ABU5I7M0</accession>
<evidence type="ECO:0000313" key="6">
    <source>
        <dbReference type="Proteomes" id="UP001293718"/>
    </source>
</evidence>
<evidence type="ECO:0000313" key="5">
    <source>
        <dbReference type="EMBL" id="MDZ5455101.1"/>
    </source>
</evidence>
<keyword evidence="2 5" id="KW-0560">Oxidoreductase</keyword>
<dbReference type="EMBL" id="JAXOJX010000001">
    <property type="protein sequence ID" value="MDZ5455101.1"/>
    <property type="molecule type" value="Genomic_DNA"/>
</dbReference>
<gene>
    <name evidence="5" type="ORF">SM757_00800</name>
</gene>
<dbReference type="RefSeq" id="WP_066342896.1">
    <property type="nucleotide sequence ID" value="NZ_JAXOJX010000001.1"/>
</dbReference>
<dbReference type="PRINTS" id="PR00080">
    <property type="entry name" value="SDRFAMILY"/>
</dbReference>
<dbReference type="InterPro" id="IPR002347">
    <property type="entry name" value="SDR_fam"/>
</dbReference>
<evidence type="ECO:0000259" key="4">
    <source>
        <dbReference type="SMART" id="SM00822"/>
    </source>
</evidence>
<evidence type="ECO:0000256" key="3">
    <source>
        <dbReference type="RuleBase" id="RU000363"/>
    </source>
</evidence>
<reference evidence="5 6" key="1">
    <citation type="submission" date="2023-11" db="EMBL/GenBank/DDBJ databases">
        <title>Draft genome of Azohydromonas lata strain H1 (DSM1123), a polyhydroxyalkanoate producer.</title>
        <authorList>
            <person name="Traversa D."/>
            <person name="D'Addabbo P."/>
            <person name="Pazzani C."/>
            <person name="Manzari C."/>
            <person name="Chiara M."/>
            <person name="Scrascia M."/>
        </authorList>
    </citation>
    <scope>NUCLEOTIDE SEQUENCE [LARGE SCALE GENOMIC DNA]</scope>
    <source>
        <strain evidence="5 6">H1</strain>
        <plasmid evidence="5">unnamed</plasmid>
    </source>
</reference>
<dbReference type="EC" id="1.-.-.-" evidence="5"/>
<dbReference type="Gene3D" id="3.40.50.720">
    <property type="entry name" value="NAD(P)-binding Rossmann-like Domain"/>
    <property type="match status" value="1"/>
</dbReference>
<dbReference type="PANTHER" id="PTHR42901:SF1">
    <property type="entry name" value="ALCOHOL DEHYDROGENASE"/>
    <property type="match status" value="1"/>
</dbReference>
<proteinExistence type="inferred from homology"/>
<comment type="similarity">
    <text evidence="1 3">Belongs to the short-chain dehydrogenases/reductases (SDR) family.</text>
</comment>
<dbReference type="GO" id="GO:0016491">
    <property type="term" value="F:oxidoreductase activity"/>
    <property type="evidence" value="ECO:0007669"/>
    <property type="project" value="UniProtKB-KW"/>
</dbReference>
<dbReference type="PRINTS" id="PR00081">
    <property type="entry name" value="GDHRDH"/>
</dbReference>
<dbReference type="SUPFAM" id="SSF51735">
    <property type="entry name" value="NAD(P)-binding Rossmann-fold domains"/>
    <property type="match status" value="1"/>
</dbReference>